<protein>
    <submittedName>
        <fullName evidence="1">Uncharacterized protein</fullName>
    </submittedName>
</protein>
<organism evidence="1">
    <name type="scientific">Lepeophtheirus salmonis</name>
    <name type="common">Salmon louse</name>
    <name type="synonym">Caligus salmonis</name>
    <dbReference type="NCBI Taxonomy" id="72036"/>
    <lineage>
        <taxon>Eukaryota</taxon>
        <taxon>Metazoa</taxon>
        <taxon>Ecdysozoa</taxon>
        <taxon>Arthropoda</taxon>
        <taxon>Crustacea</taxon>
        <taxon>Multicrustacea</taxon>
        <taxon>Hexanauplia</taxon>
        <taxon>Copepoda</taxon>
        <taxon>Siphonostomatoida</taxon>
        <taxon>Caligidae</taxon>
        <taxon>Lepeophtheirus</taxon>
    </lineage>
</organism>
<reference evidence="1" key="1">
    <citation type="submission" date="2014-05" db="EMBL/GenBank/DDBJ databases">
        <authorList>
            <person name="Chronopoulou M."/>
        </authorList>
    </citation>
    <scope>NUCLEOTIDE SEQUENCE</scope>
    <source>
        <tissue evidence="1">Whole organism</tissue>
    </source>
</reference>
<sequence length="47" mass="5817">MYLYVFPKKSTSNLFFKKYRGTGYKLNIFLDQKLLNIKLNYKYLRPF</sequence>
<dbReference type="AlphaFoldDB" id="A0A0K2V8F2"/>
<accession>A0A0K2V8F2</accession>
<proteinExistence type="predicted"/>
<evidence type="ECO:0000313" key="1">
    <source>
        <dbReference type="EMBL" id="CDW46764.1"/>
    </source>
</evidence>
<name>A0A0K2V8F2_LEPSM</name>
<dbReference type="EMBL" id="HACA01029403">
    <property type="protein sequence ID" value="CDW46764.1"/>
    <property type="molecule type" value="Transcribed_RNA"/>
</dbReference>